<evidence type="ECO:0000313" key="7">
    <source>
        <dbReference type="Ensembl" id="ENSPTRP00000078151.1"/>
    </source>
</evidence>
<sequence length="240" mass="26989">MKEQLCQGERCLCGESIFKTGKAMTDPNKMIINLALFGMIQSGKSSAGNILLGSTDFHSSFAPCSVTTCCSLGRSCHLHSFVRRGGLEVALQVQVLDTPGYPHSRLSKKYVKQEVKEALAHHFGQGGLHLALLVQRADVPFCGQEVTDPVQMIQELLGRAWMNYTAILFTHAEKIEEAGLTEDKYLHEASDTLITLLNSIQHKYVFQYKKGKSLNEQRMKILERIMEFIKENCYQVLTFK</sequence>
<reference evidence="7" key="3">
    <citation type="submission" date="2025-09" db="UniProtKB">
        <authorList>
            <consortium name="Ensembl"/>
        </authorList>
    </citation>
    <scope>IDENTIFICATION</scope>
</reference>
<evidence type="ECO:0000313" key="9">
    <source>
        <dbReference type="VGNC" id="VGNC:58520"/>
    </source>
</evidence>
<dbReference type="InterPro" id="IPR045058">
    <property type="entry name" value="GIMA/IAN/Toc"/>
</dbReference>
<dbReference type="Bgee" id="ENSPTRG00000049713">
    <property type="expression patterns" value="Expressed in testis"/>
</dbReference>
<dbReference type="GO" id="GO:0003924">
    <property type="term" value="F:GTPase activity"/>
    <property type="evidence" value="ECO:0000318"/>
    <property type="project" value="GO_Central"/>
</dbReference>
<comment type="similarity">
    <text evidence="1">Belongs to the TRAFAC class TrmE-Era-EngA-EngB-Septin-like GTPase superfamily. AIG1/Toc34/Toc159-like paraseptin GTPase family. IAN subfamily.</text>
</comment>
<keyword evidence="8" id="KW-1185">Reference proteome</keyword>
<reference evidence="7" key="2">
    <citation type="submission" date="2025-08" db="UniProtKB">
        <authorList>
            <consortium name="Ensembl"/>
        </authorList>
    </citation>
    <scope>IDENTIFICATION</scope>
</reference>
<dbReference type="Proteomes" id="UP000002277">
    <property type="component" value="Chromosome 4"/>
</dbReference>
<evidence type="ECO:0000313" key="8">
    <source>
        <dbReference type="Proteomes" id="UP000002277"/>
    </source>
</evidence>
<evidence type="ECO:0000256" key="4">
    <source>
        <dbReference type="ARBA" id="ARBA00067123"/>
    </source>
</evidence>
<evidence type="ECO:0000256" key="3">
    <source>
        <dbReference type="ARBA" id="ARBA00023134"/>
    </source>
</evidence>
<dbReference type="GO" id="GO:0005525">
    <property type="term" value="F:GTP binding"/>
    <property type="evidence" value="ECO:0007669"/>
    <property type="project" value="UniProtKB-KW"/>
</dbReference>
<dbReference type="EMBL" id="AACZ04021178">
    <property type="status" value="NOT_ANNOTATED_CDS"/>
    <property type="molecule type" value="Genomic_DNA"/>
</dbReference>
<protein>
    <recommendedName>
        <fullName evidence="4">GTPase IMAP family member GIMD1</fullName>
    </recommendedName>
    <alternativeName>
        <fullName evidence="5">GIMAP family P-loop NTPase domain-containing protein 1</fullName>
    </alternativeName>
</protein>
<evidence type="ECO:0000259" key="6">
    <source>
        <dbReference type="PROSITE" id="PS51720"/>
    </source>
</evidence>
<dbReference type="VGNC" id="VGNC:58520">
    <property type="gene designation" value="GIMD1"/>
</dbReference>
<dbReference type="OMA" id="GKAMTDP"/>
<reference evidence="7 8" key="1">
    <citation type="journal article" date="2005" name="Nature">
        <title>Initial sequence of the chimpanzee genome and comparison with the human genome.</title>
        <authorList>
            <consortium name="Chimpanzee sequencing and analysis consortium"/>
        </authorList>
    </citation>
    <scope>NUCLEOTIDE SEQUENCE [LARGE SCALE GENOMIC DNA]</scope>
</reference>
<keyword evidence="3" id="KW-0342">GTP-binding</keyword>
<dbReference type="PROSITE" id="PS51720">
    <property type="entry name" value="G_AIG1"/>
    <property type="match status" value="1"/>
</dbReference>
<dbReference type="InterPro" id="IPR006703">
    <property type="entry name" value="G_AIG1"/>
</dbReference>
<evidence type="ECO:0000256" key="5">
    <source>
        <dbReference type="ARBA" id="ARBA00076741"/>
    </source>
</evidence>
<gene>
    <name evidence="7 9" type="primary">GIMD1</name>
</gene>
<dbReference type="InParanoid" id="A0A2I3SNP8"/>
<keyword evidence="2" id="KW-0547">Nucleotide-binding</keyword>
<dbReference type="PANTHER" id="PTHR10903:SF103">
    <property type="entry name" value="GTPASE IMAP FAMILY MEMBER GIMD1"/>
    <property type="match status" value="1"/>
</dbReference>
<dbReference type="Gene3D" id="3.40.50.300">
    <property type="entry name" value="P-loop containing nucleotide triphosphate hydrolases"/>
    <property type="match status" value="1"/>
</dbReference>
<evidence type="ECO:0000256" key="1">
    <source>
        <dbReference type="ARBA" id="ARBA00008535"/>
    </source>
</evidence>
<evidence type="ECO:0000256" key="2">
    <source>
        <dbReference type="ARBA" id="ARBA00022741"/>
    </source>
</evidence>
<dbReference type="FunFam" id="3.40.50.300:FF:001392">
    <property type="entry name" value="GTPase IMAP family member GIMD1"/>
    <property type="match status" value="1"/>
</dbReference>
<dbReference type="AlphaFoldDB" id="A0A2I3SNP8"/>
<dbReference type="InterPro" id="IPR027417">
    <property type="entry name" value="P-loop_NTPase"/>
</dbReference>
<dbReference type="SUPFAM" id="SSF52540">
    <property type="entry name" value="P-loop containing nucleoside triphosphate hydrolases"/>
    <property type="match status" value="1"/>
</dbReference>
<feature type="domain" description="AIG1-type G" evidence="6">
    <location>
        <begin position="29"/>
        <end position="240"/>
    </location>
</feature>
<organism evidence="7 8">
    <name type="scientific">Pan troglodytes</name>
    <name type="common">Chimpanzee</name>
    <dbReference type="NCBI Taxonomy" id="9598"/>
    <lineage>
        <taxon>Eukaryota</taxon>
        <taxon>Metazoa</taxon>
        <taxon>Chordata</taxon>
        <taxon>Craniata</taxon>
        <taxon>Vertebrata</taxon>
        <taxon>Euteleostomi</taxon>
        <taxon>Mammalia</taxon>
        <taxon>Eutheria</taxon>
        <taxon>Euarchontoglires</taxon>
        <taxon>Primates</taxon>
        <taxon>Haplorrhini</taxon>
        <taxon>Catarrhini</taxon>
        <taxon>Hominidae</taxon>
        <taxon>Pan</taxon>
    </lineage>
</organism>
<proteinExistence type="inferred from homology"/>
<dbReference type="Pfam" id="PF04548">
    <property type="entry name" value="AIG1"/>
    <property type="match status" value="1"/>
</dbReference>
<dbReference type="PANTHER" id="PTHR10903">
    <property type="entry name" value="GTPASE, IMAP FAMILY MEMBER-RELATED"/>
    <property type="match status" value="1"/>
</dbReference>
<accession>A0A2I3SNP8</accession>
<name>A0A2I3SNP8_PANTR</name>
<dbReference type="GeneTree" id="ENSGT00530000069080"/>
<dbReference type="Ensembl" id="ENSPTRT00000077081.1">
    <property type="protein sequence ID" value="ENSPTRP00000078151.1"/>
    <property type="gene ID" value="ENSPTRG00000049713.1"/>
</dbReference>